<dbReference type="AlphaFoldDB" id="T1KZR3"/>
<dbReference type="Proteomes" id="UP000015104">
    <property type="component" value="Unassembled WGS sequence"/>
</dbReference>
<keyword evidence="2" id="KW-1185">Reference proteome</keyword>
<name>T1KZR3_TETUR</name>
<protein>
    <submittedName>
        <fullName evidence="1">Uncharacterized protein</fullName>
    </submittedName>
</protein>
<sequence>MSLPTSVEPAQHEYKRNDFHPLEQFYHGLYLPSQHSNVNERWIHKHLQLLICKVYHYLVSPILLCNQHHGP</sequence>
<evidence type="ECO:0000313" key="1">
    <source>
        <dbReference type="EnsemblMetazoa" id="tetur28g02530.1"/>
    </source>
</evidence>
<proteinExistence type="predicted"/>
<dbReference type="EnsemblMetazoa" id="tetur28g02530.1">
    <property type="protein sequence ID" value="tetur28g02530.1"/>
    <property type="gene ID" value="tetur28g02530"/>
</dbReference>
<reference evidence="2" key="1">
    <citation type="submission" date="2011-08" db="EMBL/GenBank/DDBJ databases">
        <authorList>
            <person name="Rombauts S."/>
        </authorList>
    </citation>
    <scope>NUCLEOTIDE SEQUENCE</scope>
    <source>
        <strain evidence="2">London</strain>
    </source>
</reference>
<accession>T1KZR3</accession>
<evidence type="ECO:0000313" key="2">
    <source>
        <dbReference type="Proteomes" id="UP000015104"/>
    </source>
</evidence>
<dbReference type="HOGENOM" id="CLU_2743309_0_0_1"/>
<organism evidence="1 2">
    <name type="scientific">Tetranychus urticae</name>
    <name type="common">Two-spotted spider mite</name>
    <dbReference type="NCBI Taxonomy" id="32264"/>
    <lineage>
        <taxon>Eukaryota</taxon>
        <taxon>Metazoa</taxon>
        <taxon>Ecdysozoa</taxon>
        <taxon>Arthropoda</taxon>
        <taxon>Chelicerata</taxon>
        <taxon>Arachnida</taxon>
        <taxon>Acari</taxon>
        <taxon>Acariformes</taxon>
        <taxon>Trombidiformes</taxon>
        <taxon>Prostigmata</taxon>
        <taxon>Eleutherengona</taxon>
        <taxon>Raphignathae</taxon>
        <taxon>Tetranychoidea</taxon>
        <taxon>Tetranychidae</taxon>
        <taxon>Tetranychus</taxon>
    </lineage>
</organism>
<dbReference type="EMBL" id="CAEY01000744">
    <property type="status" value="NOT_ANNOTATED_CDS"/>
    <property type="molecule type" value="Genomic_DNA"/>
</dbReference>
<reference evidence="1" key="2">
    <citation type="submission" date="2015-06" db="UniProtKB">
        <authorList>
            <consortium name="EnsemblMetazoa"/>
        </authorList>
    </citation>
    <scope>IDENTIFICATION</scope>
</reference>